<dbReference type="AlphaFoldDB" id="A0A133U5M8"/>
<evidence type="ECO:0000313" key="2">
    <source>
        <dbReference type="Proteomes" id="UP000070589"/>
    </source>
</evidence>
<evidence type="ECO:0000313" key="1">
    <source>
        <dbReference type="EMBL" id="KXA89492.1"/>
    </source>
</evidence>
<dbReference type="EMBL" id="LHXL01000035">
    <property type="protein sequence ID" value="KXA89492.1"/>
    <property type="molecule type" value="Genomic_DNA"/>
</dbReference>
<protein>
    <submittedName>
        <fullName evidence="1">Uncharacterized protein</fullName>
    </submittedName>
</protein>
<sequence length="125" mass="14322">MFKNQGKIIEKVKSLPEGSKSPSGKYWCVTCKKLFELEQPVCPYMPKVCLNSPIAIENIAPESTLGLENFGLFYPKIPQNLASELIDIQTENFGVKWADAYLDFLEEWNIQYKDQPLQTLKSFII</sequence>
<keyword evidence="2" id="KW-1185">Reference proteome</keyword>
<organism evidence="1 2">
    <name type="scientific">candidate division MSBL1 archaeon SCGC-AAA259D14</name>
    <dbReference type="NCBI Taxonomy" id="1698261"/>
    <lineage>
        <taxon>Archaea</taxon>
        <taxon>Methanobacteriati</taxon>
        <taxon>Methanobacteriota</taxon>
        <taxon>candidate division MSBL1</taxon>
    </lineage>
</organism>
<proteinExistence type="predicted"/>
<accession>A0A133U5M8</accession>
<name>A0A133U5M8_9EURY</name>
<dbReference type="Proteomes" id="UP000070589">
    <property type="component" value="Unassembled WGS sequence"/>
</dbReference>
<reference evidence="1 2" key="1">
    <citation type="journal article" date="2016" name="Sci. Rep.">
        <title>Metabolic traits of an uncultured archaeal lineage -MSBL1- from brine pools of the Red Sea.</title>
        <authorList>
            <person name="Mwirichia R."/>
            <person name="Alam I."/>
            <person name="Rashid M."/>
            <person name="Vinu M."/>
            <person name="Ba-Alawi W."/>
            <person name="Anthony Kamau A."/>
            <person name="Kamanda Ngugi D."/>
            <person name="Goker M."/>
            <person name="Klenk H.P."/>
            <person name="Bajic V."/>
            <person name="Stingl U."/>
        </authorList>
    </citation>
    <scope>NUCLEOTIDE SEQUENCE [LARGE SCALE GENOMIC DNA]</scope>
    <source>
        <strain evidence="1">SCGC-AAA259D14</strain>
    </source>
</reference>
<gene>
    <name evidence="1" type="ORF">AKJ62_03060</name>
</gene>
<comment type="caution">
    <text evidence="1">The sequence shown here is derived from an EMBL/GenBank/DDBJ whole genome shotgun (WGS) entry which is preliminary data.</text>
</comment>